<comment type="caution">
    <text evidence="5">The sequence shown here is derived from an EMBL/GenBank/DDBJ whole genome shotgun (WGS) entry which is preliminary data.</text>
</comment>
<dbReference type="InterPro" id="IPR013747">
    <property type="entry name" value="ACP_syn_III_C"/>
</dbReference>
<dbReference type="Proteomes" id="UP000028980">
    <property type="component" value="Unassembled WGS sequence"/>
</dbReference>
<proteinExistence type="predicted"/>
<dbReference type="Pfam" id="PF08541">
    <property type="entry name" value="ACP_syn_III_C"/>
    <property type="match status" value="1"/>
</dbReference>
<dbReference type="AlphaFoldDB" id="A0A081DAV4"/>
<organism evidence="5 6">
    <name type="scientific">Nonlabens ulvanivorans</name>
    <name type="common">Persicivirga ulvanivorans</name>
    <dbReference type="NCBI Taxonomy" id="906888"/>
    <lineage>
        <taxon>Bacteria</taxon>
        <taxon>Pseudomonadati</taxon>
        <taxon>Bacteroidota</taxon>
        <taxon>Flavobacteriia</taxon>
        <taxon>Flavobacteriales</taxon>
        <taxon>Flavobacteriaceae</taxon>
        <taxon>Nonlabens</taxon>
    </lineage>
</organism>
<accession>A0A081DAV4</accession>
<protein>
    <submittedName>
        <fullName evidence="5">3-oxoacyl-[acyl-carrier-protein] synthase</fullName>
        <ecNumber evidence="5">2.3.1.41</ecNumber>
    </submittedName>
</protein>
<dbReference type="GO" id="GO:0004315">
    <property type="term" value="F:3-oxoacyl-[acyl-carrier-protein] synthase activity"/>
    <property type="evidence" value="ECO:0007669"/>
    <property type="project" value="UniProtKB-EC"/>
</dbReference>
<evidence type="ECO:0000259" key="3">
    <source>
        <dbReference type="Pfam" id="PF08541"/>
    </source>
</evidence>
<dbReference type="CDD" id="cd00830">
    <property type="entry name" value="KAS_III"/>
    <property type="match status" value="1"/>
</dbReference>
<dbReference type="EC" id="2.3.1.41" evidence="5"/>
<evidence type="ECO:0000313" key="5">
    <source>
        <dbReference type="EMBL" id="GAK76050.1"/>
    </source>
</evidence>
<dbReference type="GO" id="GO:0044550">
    <property type="term" value="P:secondary metabolite biosynthetic process"/>
    <property type="evidence" value="ECO:0007669"/>
    <property type="project" value="TreeGrafter"/>
</dbReference>
<dbReference type="InterPro" id="IPR016039">
    <property type="entry name" value="Thiolase-like"/>
</dbReference>
<dbReference type="PANTHER" id="PTHR34069">
    <property type="entry name" value="3-OXOACYL-[ACYL-CARRIER-PROTEIN] SYNTHASE 3"/>
    <property type="match status" value="1"/>
</dbReference>
<keyword evidence="2 5" id="KW-0012">Acyltransferase</keyword>
<feature type="domain" description="Beta-ketoacyl-[acyl-carrier-protein] synthase III C-terminal" evidence="3">
    <location>
        <begin position="255"/>
        <end position="354"/>
    </location>
</feature>
<keyword evidence="1 5" id="KW-0808">Transferase</keyword>
<dbReference type="InterPro" id="IPR013751">
    <property type="entry name" value="ACP_syn_III_N"/>
</dbReference>
<dbReference type="Gene3D" id="3.40.47.10">
    <property type="match status" value="1"/>
</dbReference>
<evidence type="ECO:0000256" key="1">
    <source>
        <dbReference type="ARBA" id="ARBA00022679"/>
    </source>
</evidence>
<dbReference type="Pfam" id="PF08545">
    <property type="entry name" value="ACP_syn_III"/>
    <property type="match status" value="1"/>
</dbReference>
<dbReference type="SUPFAM" id="SSF53901">
    <property type="entry name" value="Thiolase-like"/>
    <property type="match status" value="1"/>
</dbReference>
<feature type="domain" description="Beta-ketoacyl-[acyl-carrier-protein] synthase III N-terminal" evidence="4">
    <location>
        <begin position="131"/>
        <end position="203"/>
    </location>
</feature>
<gene>
    <name evidence="5" type="ORF">JCM19296_1647</name>
</gene>
<dbReference type="GO" id="GO:0006633">
    <property type="term" value="P:fatty acid biosynthetic process"/>
    <property type="evidence" value="ECO:0007669"/>
    <property type="project" value="InterPro"/>
</dbReference>
<sequence length="354" mass="39138">MNMRAKITGVGSHIPDVVRKNEEFMNHEFLNNDGSSFGSDNATIIEKFVAITGIEERRYMDDKLVTSDIATFAAQKAIDDAKCDPETLDFIIVAHNYGDVKADGSSSDMVPSLASRVKNKLGIKNPACVAYDVLFGCPGWVLGLTQADSFIKSGLAKKVLVIGSEALSRVVDPHDRDSMIYSDGAGAVVVEPSTDEHGILGQATATYTEEEAFFIFNETSYNKDLQDKTKYIKMYGRRIYNFALSKVPEGMKAAMDQAGVDIKDLKKIFIHQANEKMDEAIVERFYKLYDMEVPRDIMPMIIHKLGNSSVATVPTVMDLVVRGKMPQHKVEKGDVVMFASVGAGMNINAIVYRY</sequence>
<dbReference type="PANTHER" id="PTHR34069:SF2">
    <property type="entry name" value="BETA-KETOACYL-[ACYL-CARRIER-PROTEIN] SYNTHASE III"/>
    <property type="match status" value="1"/>
</dbReference>
<name>A0A081DAV4_NONUL</name>
<reference evidence="5 6" key="1">
    <citation type="journal article" date="2014" name="Genome Announc.">
        <title>Draft Genome Sequences of Marine Flavobacterium Nonlabens Strains NR17, NR24, NR27, NR32, NR33, and Ara13.</title>
        <authorList>
            <person name="Nakanishi M."/>
            <person name="Meirelles P."/>
            <person name="Suzuki R."/>
            <person name="Takatani N."/>
            <person name="Mino S."/>
            <person name="Suda W."/>
            <person name="Oshima K."/>
            <person name="Hattori M."/>
            <person name="Ohkuma M."/>
            <person name="Hosokawa M."/>
            <person name="Miyashita K."/>
            <person name="Thompson F.L."/>
            <person name="Niwa A."/>
            <person name="Sawabe T."/>
            <person name="Sawabe T."/>
        </authorList>
    </citation>
    <scope>NUCLEOTIDE SEQUENCE [LARGE SCALE GENOMIC DNA]</scope>
    <source>
        <strain evidence="6">JCM19296</strain>
    </source>
</reference>
<evidence type="ECO:0000256" key="2">
    <source>
        <dbReference type="ARBA" id="ARBA00023315"/>
    </source>
</evidence>
<evidence type="ECO:0000259" key="4">
    <source>
        <dbReference type="Pfam" id="PF08545"/>
    </source>
</evidence>
<dbReference type="EMBL" id="BBLG01000003">
    <property type="protein sequence ID" value="GAK76050.1"/>
    <property type="molecule type" value="Genomic_DNA"/>
</dbReference>
<evidence type="ECO:0000313" key="6">
    <source>
        <dbReference type="Proteomes" id="UP000028980"/>
    </source>
</evidence>